<comment type="caution">
    <text evidence="2">The sequence shown here is derived from an EMBL/GenBank/DDBJ whole genome shotgun (WGS) entry which is preliminary data.</text>
</comment>
<feature type="transmembrane region" description="Helical" evidence="1">
    <location>
        <begin position="34"/>
        <end position="52"/>
    </location>
</feature>
<organism evidence="2 3">
    <name type="scientific">Pseudomonas leptonychotis</name>
    <dbReference type="NCBI Taxonomy" id="2448482"/>
    <lineage>
        <taxon>Bacteria</taxon>
        <taxon>Pseudomonadati</taxon>
        <taxon>Pseudomonadota</taxon>
        <taxon>Gammaproteobacteria</taxon>
        <taxon>Pseudomonadales</taxon>
        <taxon>Pseudomonadaceae</taxon>
        <taxon>Pseudomonas</taxon>
    </lineage>
</organism>
<dbReference type="RefSeq" id="WP_136664284.1">
    <property type="nucleotide sequence ID" value="NZ_RFLV01000001.1"/>
</dbReference>
<gene>
    <name evidence="2" type="ORF">D8779_10150</name>
</gene>
<keyword evidence="3" id="KW-1185">Reference proteome</keyword>
<accession>A0A4T2A1U2</accession>
<name>A0A4T2A1U2_9PSED</name>
<protein>
    <recommendedName>
        <fullName evidence="4">DUF4175 domain-containing protein</fullName>
    </recommendedName>
</protein>
<dbReference type="AlphaFoldDB" id="A0A4T2A1U2"/>
<reference evidence="2 3" key="1">
    <citation type="submission" date="2018-10" db="EMBL/GenBank/DDBJ databases">
        <title>Pseudomonas leptonychotis sp. nov., isolated from Weddell seals in Antarctica.</title>
        <authorList>
            <person name="Novakova D."/>
            <person name="Svec P."/>
            <person name="Kralova S."/>
            <person name="Kristofova L."/>
            <person name="Zeman M."/>
            <person name="Pantucek R."/>
            <person name="Maslanova I."/>
            <person name="Sedlacek I."/>
        </authorList>
    </citation>
    <scope>NUCLEOTIDE SEQUENCE [LARGE SCALE GENOMIC DNA]</scope>
    <source>
        <strain evidence="2 3">CCM 8849</strain>
    </source>
</reference>
<dbReference type="Proteomes" id="UP000307541">
    <property type="component" value="Unassembled WGS sequence"/>
</dbReference>
<proteinExistence type="predicted"/>
<evidence type="ECO:0000313" key="2">
    <source>
        <dbReference type="EMBL" id="TIH11013.1"/>
    </source>
</evidence>
<dbReference type="EMBL" id="RFLV01000001">
    <property type="protein sequence ID" value="TIH11013.1"/>
    <property type="molecule type" value="Genomic_DNA"/>
</dbReference>
<keyword evidence="1" id="KW-0812">Transmembrane</keyword>
<evidence type="ECO:0008006" key="4">
    <source>
        <dbReference type="Google" id="ProtNLM"/>
    </source>
</evidence>
<keyword evidence="1" id="KW-0472">Membrane</keyword>
<evidence type="ECO:0000256" key="1">
    <source>
        <dbReference type="SAM" id="Phobius"/>
    </source>
</evidence>
<keyword evidence="1" id="KW-1133">Transmembrane helix</keyword>
<sequence>MNWRQSTFALPLLIGLFSASGLLSALLGDGGWDAVAWLGLGVPTALGCWPLLRRSQSQRR</sequence>
<evidence type="ECO:0000313" key="3">
    <source>
        <dbReference type="Proteomes" id="UP000307541"/>
    </source>
</evidence>